<dbReference type="EMBL" id="OBEJ01000009">
    <property type="protein sequence ID" value="SNZ18201.1"/>
    <property type="molecule type" value="Genomic_DNA"/>
</dbReference>
<evidence type="ECO:0000256" key="1">
    <source>
        <dbReference type="SAM" id="Phobius"/>
    </source>
</evidence>
<evidence type="ECO:0000313" key="3">
    <source>
        <dbReference type="Proteomes" id="UP000219453"/>
    </source>
</evidence>
<evidence type="ECO:0000313" key="2">
    <source>
        <dbReference type="EMBL" id="SNZ18201.1"/>
    </source>
</evidence>
<sequence length="36" mass="4073">MRPRYGGLLRGGAVALVGWWAMLGLRWHAAQTYLMI</sequence>
<dbReference type="AlphaFoldDB" id="A0A285PEA8"/>
<proteinExistence type="predicted"/>
<name>A0A285PEA8_NATPI</name>
<feature type="transmembrane region" description="Helical" evidence="1">
    <location>
        <begin position="7"/>
        <end position="29"/>
    </location>
</feature>
<keyword evidence="3" id="KW-1185">Reference proteome</keyword>
<keyword evidence="1" id="KW-0472">Membrane</keyword>
<reference evidence="2 3" key="1">
    <citation type="submission" date="2017-09" db="EMBL/GenBank/DDBJ databases">
        <authorList>
            <person name="Ehlers B."/>
            <person name="Leendertz F.H."/>
        </authorList>
    </citation>
    <scope>NUCLEOTIDE SEQUENCE [LARGE SCALE GENOMIC DNA]</scope>
    <source>
        <strain evidence="2 3">DSM 27208</strain>
    </source>
</reference>
<protein>
    <submittedName>
        <fullName evidence="2">Uncharacterized protein</fullName>
    </submittedName>
</protein>
<accession>A0A285PEA8</accession>
<keyword evidence="1" id="KW-0812">Transmembrane</keyword>
<organism evidence="2 3">
    <name type="scientific">Natronoarchaeum philippinense</name>
    <dbReference type="NCBI Taxonomy" id="558529"/>
    <lineage>
        <taxon>Archaea</taxon>
        <taxon>Methanobacteriati</taxon>
        <taxon>Methanobacteriota</taxon>
        <taxon>Stenosarchaea group</taxon>
        <taxon>Halobacteria</taxon>
        <taxon>Halobacteriales</taxon>
        <taxon>Natronoarchaeaceae</taxon>
    </lineage>
</organism>
<gene>
    <name evidence="2" type="ORF">SAMN06269185_3292</name>
</gene>
<dbReference type="Proteomes" id="UP000219453">
    <property type="component" value="Unassembled WGS sequence"/>
</dbReference>
<keyword evidence="1" id="KW-1133">Transmembrane helix</keyword>